<evidence type="ECO:0000313" key="3">
    <source>
        <dbReference type="EMBL" id="VFU20714.1"/>
    </source>
</evidence>
<dbReference type="InterPro" id="IPR007811">
    <property type="entry name" value="RPC4"/>
</dbReference>
<keyword evidence="2" id="KW-0472">Membrane</keyword>
<evidence type="ECO:0000256" key="1">
    <source>
        <dbReference type="SAM" id="MobiDB-lite"/>
    </source>
</evidence>
<proteinExistence type="predicted"/>
<reference evidence="3" key="1">
    <citation type="submission" date="2019-03" db="EMBL/GenBank/DDBJ databases">
        <authorList>
            <person name="Mank J."/>
            <person name="Almeida P."/>
        </authorList>
    </citation>
    <scope>NUCLEOTIDE SEQUENCE</scope>
    <source>
        <strain evidence="3">78183</strain>
    </source>
</reference>
<protein>
    <recommendedName>
        <fullName evidence="4">DNA-directed RNA polymerase III subunit RPC4</fullName>
    </recommendedName>
</protein>
<gene>
    <name evidence="3" type="ORF">SVIM_LOCUS7763</name>
</gene>
<feature type="transmembrane region" description="Helical" evidence="2">
    <location>
        <begin position="7"/>
        <end position="26"/>
    </location>
</feature>
<dbReference type="AlphaFoldDB" id="A0A6N2JZ44"/>
<dbReference type="GO" id="GO:0005666">
    <property type="term" value="C:RNA polymerase III complex"/>
    <property type="evidence" value="ECO:0007669"/>
    <property type="project" value="InterPro"/>
</dbReference>
<feature type="region of interest" description="Disordered" evidence="1">
    <location>
        <begin position="247"/>
        <end position="278"/>
    </location>
</feature>
<feature type="region of interest" description="Disordered" evidence="1">
    <location>
        <begin position="33"/>
        <end position="76"/>
    </location>
</feature>
<accession>A0A6N2JZ44</accession>
<dbReference type="GO" id="GO:0042797">
    <property type="term" value="P:tRNA transcription by RNA polymerase III"/>
    <property type="evidence" value="ECO:0007669"/>
    <property type="project" value="TreeGrafter"/>
</dbReference>
<feature type="compositionally biased region" description="Basic and acidic residues" evidence="1">
    <location>
        <begin position="60"/>
        <end position="71"/>
    </location>
</feature>
<keyword evidence="2" id="KW-1133">Transmembrane helix</keyword>
<dbReference type="PANTHER" id="PTHR13408">
    <property type="entry name" value="DNA-DIRECTED RNA POLYMERASE III"/>
    <property type="match status" value="1"/>
</dbReference>
<name>A0A6N2JZ44_SALVM</name>
<evidence type="ECO:0008006" key="4">
    <source>
        <dbReference type="Google" id="ProtNLM"/>
    </source>
</evidence>
<dbReference type="EMBL" id="CAADRP010000001">
    <property type="protein sequence ID" value="VFU20714.1"/>
    <property type="molecule type" value="Genomic_DNA"/>
</dbReference>
<sequence length="359" mass="40456">MLAARPRVRVLFPSIFFCFIIIIIKLRTMEDEVDQSSPSRKKLKFKPKPPRRQRRPTVSKTEEVNDDKRSNEDEEAAQAQMLIHKFNENLRRHVPKEKKPQVQVAFGPGAPSPPLLIRKYNFPGHENTGSRWSGTEDTMDDDGKILVPPSAARVDGAINPLPLKGKKQYKEPWDYHHIYYPNTLPLRPPYSGDPKLLDEAEFGEEARNLEYDETTINPASDLGLLEEGDNERLFFFQVPEKLPFLKRSASAKGKENAKGKEKAEMSMPSESKSASRKTSFEELPRGYMGKMLVYRSGAIKLKLGDALYDVSPGSECTFAQEVMAINTAGKDCCAIGELGKRAVVTPDIEFNLNSVINLD</sequence>
<dbReference type="Pfam" id="PF05132">
    <property type="entry name" value="RNA_pol_Rpc4"/>
    <property type="match status" value="1"/>
</dbReference>
<evidence type="ECO:0000256" key="2">
    <source>
        <dbReference type="SAM" id="Phobius"/>
    </source>
</evidence>
<dbReference type="PANTHER" id="PTHR13408:SF6">
    <property type="entry name" value="DNA BINDING PROTEIN"/>
    <property type="match status" value="1"/>
</dbReference>
<keyword evidence="2" id="KW-0812">Transmembrane</keyword>
<feature type="compositionally biased region" description="Basic and acidic residues" evidence="1">
    <location>
        <begin position="252"/>
        <end position="264"/>
    </location>
</feature>
<organism evidence="3">
    <name type="scientific">Salix viminalis</name>
    <name type="common">Common osier</name>
    <name type="synonym">Basket willow</name>
    <dbReference type="NCBI Taxonomy" id="40686"/>
    <lineage>
        <taxon>Eukaryota</taxon>
        <taxon>Viridiplantae</taxon>
        <taxon>Streptophyta</taxon>
        <taxon>Embryophyta</taxon>
        <taxon>Tracheophyta</taxon>
        <taxon>Spermatophyta</taxon>
        <taxon>Magnoliopsida</taxon>
        <taxon>eudicotyledons</taxon>
        <taxon>Gunneridae</taxon>
        <taxon>Pentapetalae</taxon>
        <taxon>rosids</taxon>
        <taxon>fabids</taxon>
        <taxon>Malpighiales</taxon>
        <taxon>Salicaceae</taxon>
        <taxon>Saliceae</taxon>
        <taxon>Salix</taxon>
    </lineage>
</organism>
<dbReference type="GO" id="GO:0003677">
    <property type="term" value="F:DNA binding"/>
    <property type="evidence" value="ECO:0007669"/>
    <property type="project" value="InterPro"/>
</dbReference>
<feature type="compositionally biased region" description="Basic residues" evidence="1">
    <location>
        <begin position="39"/>
        <end position="57"/>
    </location>
</feature>